<reference evidence="2 3" key="1">
    <citation type="submission" date="2018-03" db="EMBL/GenBank/DDBJ databases">
        <title>Genomic Encyclopedia of Archaeal and Bacterial Type Strains, Phase II (KMG-II): from individual species to whole genera.</title>
        <authorList>
            <person name="Goeker M."/>
        </authorList>
    </citation>
    <scope>NUCLEOTIDE SEQUENCE [LARGE SCALE GENOMIC DNA]</scope>
    <source>
        <strain evidence="2 3">DSM 44889</strain>
    </source>
</reference>
<evidence type="ECO:0000256" key="1">
    <source>
        <dbReference type="SAM" id="MobiDB-lite"/>
    </source>
</evidence>
<sequence>MTNLAKVSLATDGVFSDDQGVSQTPSITGDITTGYVVTLRVGIDATTQAATGMSGPPGGQPPSGDARGATPPA</sequence>
<comment type="caution">
    <text evidence="2">The sequence shown here is derived from an EMBL/GenBank/DDBJ whole genome shotgun (WGS) entry which is preliminary data.</text>
</comment>
<evidence type="ECO:0000313" key="3">
    <source>
        <dbReference type="Proteomes" id="UP000245469"/>
    </source>
</evidence>
<dbReference type="RefSeq" id="WP_109772913.1">
    <property type="nucleotide sequence ID" value="NZ_QGDQ01000002.1"/>
</dbReference>
<name>A0A316B045_9ACTN</name>
<dbReference type="EMBL" id="QGDQ01000002">
    <property type="protein sequence ID" value="PWJ55877.1"/>
    <property type="molecule type" value="Genomic_DNA"/>
</dbReference>
<feature type="compositionally biased region" description="Polar residues" evidence="1">
    <location>
        <begin position="19"/>
        <end position="29"/>
    </location>
</feature>
<feature type="region of interest" description="Disordered" evidence="1">
    <location>
        <begin position="1"/>
        <end position="29"/>
    </location>
</feature>
<protein>
    <submittedName>
        <fullName evidence="2">Uncharacterized protein</fullName>
    </submittedName>
</protein>
<gene>
    <name evidence="2" type="ORF">BXY45_102245</name>
</gene>
<feature type="region of interest" description="Disordered" evidence="1">
    <location>
        <begin position="47"/>
        <end position="73"/>
    </location>
</feature>
<dbReference type="Proteomes" id="UP000245469">
    <property type="component" value="Unassembled WGS sequence"/>
</dbReference>
<accession>A0A316B045</accession>
<keyword evidence="3" id="KW-1185">Reference proteome</keyword>
<organism evidence="2 3">
    <name type="scientific">Quadrisphaera granulorum</name>
    <dbReference type="NCBI Taxonomy" id="317664"/>
    <lineage>
        <taxon>Bacteria</taxon>
        <taxon>Bacillati</taxon>
        <taxon>Actinomycetota</taxon>
        <taxon>Actinomycetes</taxon>
        <taxon>Kineosporiales</taxon>
        <taxon>Kineosporiaceae</taxon>
        <taxon>Quadrisphaera</taxon>
    </lineage>
</organism>
<proteinExistence type="predicted"/>
<dbReference type="AlphaFoldDB" id="A0A316B045"/>
<dbReference type="OrthoDB" id="9800887at2"/>
<evidence type="ECO:0000313" key="2">
    <source>
        <dbReference type="EMBL" id="PWJ55877.1"/>
    </source>
</evidence>